<reference evidence="2" key="1">
    <citation type="submission" date="2019-08" db="EMBL/GenBank/DDBJ databases">
        <title>Limnoglobus roseus gen. nov., sp. nov., a novel freshwater planctomycete with a giant genome from the family Gemmataceae.</title>
        <authorList>
            <person name="Kulichevskaya I.S."/>
            <person name="Naumoff D.G."/>
            <person name="Miroshnikov K."/>
            <person name="Ivanova A."/>
            <person name="Philippov D.A."/>
            <person name="Hakobyan A."/>
            <person name="Rijpstra I.C."/>
            <person name="Sinninghe Damste J.S."/>
            <person name="Liesack W."/>
            <person name="Dedysh S.N."/>
        </authorList>
    </citation>
    <scope>NUCLEOTIDE SEQUENCE [LARGE SCALE GENOMIC DNA]</scope>
    <source>
        <strain evidence="2">PX52</strain>
    </source>
</reference>
<accession>A0A5C1A7Z0</accession>
<evidence type="ECO:0000313" key="1">
    <source>
        <dbReference type="EMBL" id="QEL13288.1"/>
    </source>
</evidence>
<evidence type="ECO:0000313" key="2">
    <source>
        <dbReference type="Proteomes" id="UP000324974"/>
    </source>
</evidence>
<organism evidence="1 2">
    <name type="scientific">Limnoglobus roseus</name>
    <dbReference type="NCBI Taxonomy" id="2598579"/>
    <lineage>
        <taxon>Bacteria</taxon>
        <taxon>Pseudomonadati</taxon>
        <taxon>Planctomycetota</taxon>
        <taxon>Planctomycetia</taxon>
        <taxon>Gemmatales</taxon>
        <taxon>Gemmataceae</taxon>
        <taxon>Limnoglobus</taxon>
    </lineage>
</organism>
<evidence type="ECO:0008006" key="3">
    <source>
        <dbReference type="Google" id="ProtNLM"/>
    </source>
</evidence>
<dbReference type="KEGG" id="lrs:PX52LOC_00142"/>
<dbReference type="AlphaFoldDB" id="A0A5C1A7Z0"/>
<name>A0A5C1A7Z0_9BACT</name>
<keyword evidence="2" id="KW-1185">Reference proteome</keyword>
<sequence length="221" mass="25029">MNTQLGLGIYDLREAARFTRLNPTRVRRWFVQRPSEPNRKPVLHSDYSAIQGDPAISFLDLIDVFVFGQLRTHGVSLPTLRKVSVQLTKVLDTRHPFAHHRLATDGQEVFLRGIDADGKDELIEVLTRQRVFPEIIAPFLKKLDYDPSTDLARLWHIGRGVILDPRIAMGKPVVEGVYVKTDLLAAAWEANKRNAEAVARWYNVGPQDVLRAVEFELGQAA</sequence>
<dbReference type="OrthoDB" id="940717at2"/>
<gene>
    <name evidence="1" type="ORF">PX52LOC_00142</name>
</gene>
<dbReference type="EMBL" id="CP042425">
    <property type="protein sequence ID" value="QEL13288.1"/>
    <property type="molecule type" value="Genomic_DNA"/>
</dbReference>
<dbReference type="Proteomes" id="UP000324974">
    <property type="component" value="Chromosome"/>
</dbReference>
<protein>
    <recommendedName>
        <fullName evidence="3">DUF433 domain-containing protein</fullName>
    </recommendedName>
</protein>
<dbReference type="RefSeq" id="WP_149108267.1">
    <property type="nucleotide sequence ID" value="NZ_CP042425.1"/>
</dbReference>
<proteinExistence type="predicted"/>